<feature type="signal peptide" evidence="1">
    <location>
        <begin position="1"/>
        <end position="33"/>
    </location>
</feature>
<feature type="domain" description="Filamentous haemagglutinin FhaB/tRNA nuclease CdiA-like TPS" evidence="2">
    <location>
        <begin position="43"/>
        <end position="151"/>
    </location>
</feature>
<organism evidence="3">
    <name type="scientific">Candidatus Kentrum sp. TUN</name>
    <dbReference type="NCBI Taxonomy" id="2126343"/>
    <lineage>
        <taxon>Bacteria</taxon>
        <taxon>Pseudomonadati</taxon>
        <taxon>Pseudomonadota</taxon>
        <taxon>Gammaproteobacteria</taxon>
        <taxon>Candidatus Kentrum</taxon>
    </lineage>
</organism>
<sequence length="1380" mass="144570">MRKYVSALCGSRRGALALGLCFLTLTYSDIATADIITDGTLGRPASRLDGSDYRIPESLGKRAGNNLFHSFHTFNIYKGESALFTGSDNIRNVISRVTGGASSTIDGVLRSEVGNADFYFLNPWGVFFGADAQIDVPASFHVGTSAELTFPDGGKYSARDTDASSLSIESPEAFGFRAAKAGPITIDKSSLVFKSETTMTLAGGDLNIDSASMESASGKIRLLAAGNTNMDVSFTDNLPDAAQGELVTHNSTIRVNGDGGGYLGLAAGNIGMSASRLENTNLGDKDARQGTEIRTKTLTMTGSVILDNAQAAGNAAFLRVEAHGVGRSGSSGEKPCVLCMDNESRLYSQASGSGKAADITVSAAGKMQVVKSLIYSGTQGKGDGGEITVWAGELLLDGKGTSQKGIRTRTENFGTRMKSTGNAGGITVTVDGFLRITNRAGISSYSTDYIVKKIRGERAPRRGSISVETVGNAGSVTVQAGSLRIDGVVAQYEQSGIWSRASIYAAQRNILPHDGGNTGDVRVTVDRSLELMDQAKIYTQTAGLGDAGDVFVRAGSLRMHSTKRSVIQGSKPAEIKSTRQSSANSALANDAGKAGSVFVTVDGKLEMSGEVAIHRETFGGAVPPGGTEEHITVRAGSLLMLGKNRGMDGPSKKIDRLYPRINTATDRSAKQKPGNITVIVDGLAQLNLAEIFTEKNVPCCGEKSNVYPGEINIQSGDLKIQDSRIYTGKPEMGLMNTGNITITADGRMDLIRGEILSYGANHVGNITVKAHALSMDDGVIRNESAGKEDAKGIAITIDDKFKLWNHAKIFTNTRGTGNAGNITITVGGMMSLFDQSGIFSASQSDTSARGNAGAVIINSGALLLDNSRIFSAGAAPLIDIRLPQYYRGTGISFSRSGGTNGVSITVDGRAELLNGSGISSGTPWSGNAGPVTVKAKELIMDEAGISGGTAVGTNIVGYKIYNTTDKRPWKKSTLEQLLGWKDISSKFDGKKITITTNNGLQFTFDPAEATTSTNQYDKHLYGEGVLNYLGNNPQVAPGDTPTKITVEVAELLKLSNGAQIDTTTEGIVGAGEIDITANEMKLDNASIASEASLTSNGQVGDVRIVANTLELANGARISIQNNALIPDQKSRKLKPKKISIHAGNKVKLSSGSKISTRASGNTDAGDITLHIGHELLLKNAAITTEATQAHGNRGNGGDITIRLANSLTHLIDSRITTSSSAGEGGDIRIDSDILLLDTGFIQANTAEGAEGGNITINAEFIVPLGNRAFSANSDAGMIQATAPHGINGTISAPTIDTNLSGTLKAVSEDFQTIAKTTDNSCRVARGMVPSALIQAGRGALPADITSTWSGIDIIPKIQIEERHALSREVGKTPEVAGNKF</sequence>
<dbReference type="InterPro" id="IPR012334">
    <property type="entry name" value="Pectin_lyas_fold"/>
</dbReference>
<dbReference type="InterPro" id="IPR008638">
    <property type="entry name" value="FhaB/CdiA-like_TPS"/>
</dbReference>
<dbReference type="NCBIfam" id="TIGR01901">
    <property type="entry name" value="adhes_NPXG"/>
    <property type="match status" value="1"/>
</dbReference>
<evidence type="ECO:0000313" key="3">
    <source>
        <dbReference type="EMBL" id="VFK60403.1"/>
    </source>
</evidence>
<name>A0A451A2Z0_9GAMM</name>
<protein>
    <submittedName>
        <fullName evidence="3">Filamentous hemagglutinin family N-terminal domain-containing protein</fullName>
    </submittedName>
</protein>
<dbReference type="Gene3D" id="2.160.20.10">
    <property type="entry name" value="Single-stranded right-handed beta-helix, Pectin lyase-like"/>
    <property type="match status" value="3"/>
</dbReference>
<dbReference type="InterPro" id="IPR011050">
    <property type="entry name" value="Pectin_lyase_fold/virulence"/>
</dbReference>
<dbReference type="SMART" id="SM00912">
    <property type="entry name" value="Haemagg_act"/>
    <property type="match status" value="1"/>
</dbReference>
<gene>
    <name evidence="3" type="ORF">BECKTUN1418D_GA0071000_11231</name>
</gene>
<proteinExistence type="predicted"/>
<feature type="chain" id="PRO_5019427654" evidence="1">
    <location>
        <begin position="34"/>
        <end position="1380"/>
    </location>
</feature>
<evidence type="ECO:0000256" key="1">
    <source>
        <dbReference type="SAM" id="SignalP"/>
    </source>
</evidence>
<dbReference type="EMBL" id="CAADFX010000123">
    <property type="protein sequence ID" value="VFK60403.1"/>
    <property type="molecule type" value="Genomic_DNA"/>
</dbReference>
<evidence type="ECO:0000259" key="2">
    <source>
        <dbReference type="SMART" id="SM00912"/>
    </source>
</evidence>
<dbReference type="Pfam" id="PF05860">
    <property type="entry name" value="TPS"/>
    <property type="match status" value="1"/>
</dbReference>
<reference evidence="3" key="1">
    <citation type="submission" date="2019-02" db="EMBL/GenBank/DDBJ databases">
        <authorList>
            <person name="Gruber-Vodicka R. H."/>
            <person name="Seah K. B. B."/>
        </authorList>
    </citation>
    <scope>NUCLEOTIDE SEQUENCE</scope>
    <source>
        <strain evidence="3">BECK_BY1</strain>
    </source>
</reference>
<accession>A0A451A2Z0</accession>
<keyword evidence="1" id="KW-0732">Signal</keyword>
<dbReference type="SUPFAM" id="SSF51126">
    <property type="entry name" value="Pectin lyase-like"/>
    <property type="match status" value="1"/>
</dbReference>